<evidence type="ECO:0000313" key="2">
    <source>
        <dbReference type="Proteomes" id="UP000036403"/>
    </source>
</evidence>
<dbReference type="AlphaFoldDB" id="A0A0J7K6Y0"/>
<protein>
    <submittedName>
        <fullName evidence="1">Nucleic-acid binding</fullName>
    </submittedName>
</protein>
<feature type="non-terminal residue" evidence="1">
    <location>
        <position position="1"/>
    </location>
</feature>
<gene>
    <name evidence="1" type="ORF">RF55_15125</name>
</gene>
<dbReference type="OrthoDB" id="5984724at2759"/>
<proteinExistence type="predicted"/>
<name>A0A0J7K6Y0_LASNI</name>
<dbReference type="Proteomes" id="UP000036403">
    <property type="component" value="Unassembled WGS sequence"/>
</dbReference>
<evidence type="ECO:0000313" key="1">
    <source>
        <dbReference type="EMBL" id="KMQ86019.1"/>
    </source>
</evidence>
<keyword evidence="2" id="KW-1185">Reference proteome</keyword>
<reference evidence="1 2" key="1">
    <citation type="submission" date="2015-04" db="EMBL/GenBank/DDBJ databases">
        <title>Lasius niger genome sequencing.</title>
        <authorList>
            <person name="Konorov E.A."/>
            <person name="Nikitin M.A."/>
            <person name="Kirill M.V."/>
            <person name="Chang P."/>
        </authorList>
    </citation>
    <scope>NUCLEOTIDE SEQUENCE [LARGE SCALE GENOMIC DNA]</scope>
    <source>
        <tissue evidence="1">Whole</tissue>
    </source>
</reference>
<dbReference type="PaxDb" id="67767-A0A0J7K6Y0"/>
<organism evidence="1 2">
    <name type="scientific">Lasius niger</name>
    <name type="common">Black garden ant</name>
    <dbReference type="NCBI Taxonomy" id="67767"/>
    <lineage>
        <taxon>Eukaryota</taxon>
        <taxon>Metazoa</taxon>
        <taxon>Ecdysozoa</taxon>
        <taxon>Arthropoda</taxon>
        <taxon>Hexapoda</taxon>
        <taxon>Insecta</taxon>
        <taxon>Pterygota</taxon>
        <taxon>Neoptera</taxon>
        <taxon>Endopterygota</taxon>
        <taxon>Hymenoptera</taxon>
        <taxon>Apocrita</taxon>
        <taxon>Aculeata</taxon>
        <taxon>Formicoidea</taxon>
        <taxon>Formicidae</taxon>
        <taxon>Formicinae</taxon>
        <taxon>Lasius</taxon>
        <taxon>Lasius</taxon>
    </lineage>
</organism>
<dbReference type="EMBL" id="LBMM01012742">
    <property type="protein sequence ID" value="KMQ86019.1"/>
    <property type="molecule type" value="Genomic_DNA"/>
</dbReference>
<accession>A0A0J7K6Y0</accession>
<sequence>SKFEEQHDILVTVHRKVWTTLDYAVEFARQNQPPESPTMRTKPVTSRSTLPRIQLPQFSEKYEDWPAFQDLFQFMIGRDCNLSGSKNSII</sequence>
<comment type="caution">
    <text evidence="1">The sequence shown here is derived from an EMBL/GenBank/DDBJ whole genome shotgun (WGS) entry which is preliminary data.</text>
</comment>